<dbReference type="InterPro" id="IPR001943">
    <property type="entry name" value="UVR_dom"/>
</dbReference>
<sequence>MMCQNCGQRTATTHIKTIINGQLTESHLCSQCAKKQGYGQMLSEWNGFGSLLSGLLSGEPEAGTLGSGEKRCPGCGASFREISRSGKVGCGQCYSTFRTQLIPVIERLHGAAQHKGKIPGGSALRVQEENLQLVNVENRAPSPLSEVEEKKKLLQKAIETQDFEQAAVLRDQIKELESHE</sequence>
<evidence type="ECO:0000313" key="5">
    <source>
        <dbReference type="Proteomes" id="UP000596035"/>
    </source>
</evidence>
<evidence type="ECO:0000313" key="3">
    <source>
        <dbReference type="EMBL" id="QQR29346.1"/>
    </source>
</evidence>
<evidence type="ECO:0000259" key="1">
    <source>
        <dbReference type="PROSITE" id="PS50151"/>
    </source>
</evidence>
<feature type="domain" description="UVR" evidence="1">
    <location>
        <begin position="144"/>
        <end position="179"/>
    </location>
</feature>
<dbReference type="PANTHER" id="PTHR38430:SF1">
    <property type="entry name" value="PROTEIN-ARGININE KINASE ACTIVATOR PROTEIN"/>
    <property type="match status" value="1"/>
</dbReference>
<dbReference type="Gene3D" id="4.10.860.10">
    <property type="entry name" value="UVR domain"/>
    <property type="match status" value="1"/>
</dbReference>
<dbReference type="InterPro" id="IPR036876">
    <property type="entry name" value="UVR_dom_sf"/>
</dbReference>
<reference evidence="3 5" key="3">
    <citation type="submission" date="2020-11" db="EMBL/GenBank/DDBJ databases">
        <title>Closed and high quality bacterial genomes of the OMM12 community.</title>
        <authorList>
            <person name="Marbouty M."/>
            <person name="Lamy-Besnier Q."/>
            <person name="Debarbieux L."/>
            <person name="Koszul R."/>
        </authorList>
    </citation>
    <scope>NUCLEOTIDE SEQUENCE [LARGE SCALE GENOMIC DNA]</scope>
    <source>
        <strain evidence="3 5">KB18</strain>
    </source>
</reference>
<name>A0A1Z2XNN0_9FIRM</name>
<dbReference type="KEGG" id="amur:ADH66_04915"/>
<evidence type="ECO:0000313" key="4">
    <source>
        <dbReference type="Proteomes" id="UP000196710"/>
    </source>
</evidence>
<accession>A0A1Z2XNN0</accession>
<reference evidence="4" key="2">
    <citation type="submission" date="2017-05" db="EMBL/GenBank/DDBJ databases">
        <title>Improved OligoMM genomes.</title>
        <authorList>
            <person name="Garzetti D."/>
        </authorList>
    </citation>
    <scope>NUCLEOTIDE SEQUENCE [LARGE SCALE GENOMIC DNA]</scope>
    <source>
        <strain evidence="4">KB18</strain>
    </source>
</reference>
<proteinExistence type="predicted"/>
<dbReference type="GO" id="GO:0008270">
    <property type="term" value="F:zinc ion binding"/>
    <property type="evidence" value="ECO:0007669"/>
    <property type="project" value="TreeGrafter"/>
</dbReference>
<dbReference type="EMBL" id="CP021422">
    <property type="protein sequence ID" value="ASB40056.1"/>
    <property type="molecule type" value="Genomic_DNA"/>
</dbReference>
<dbReference type="GO" id="GO:0005507">
    <property type="term" value="F:copper ion binding"/>
    <property type="evidence" value="ECO:0007669"/>
    <property type="project" value="TreeGrafter"/>
</dbReference>
<dbReference type="EMBL" id="CP065321">
    <property type="protein sequence ID" value="QQR29346.1"/>
    <property type="molecule type" value="Genomic_DNA"/>
</dbReference>
<dbReference type="InterPro" id="IPR025542">
    <property type="entry name" value="YacH"/>
</dbReference>
<dbReference type="SUPFAM" id="SSF46600">
    <property type="entry name" value="C-terminal UvrC-binding domain of UvrB"/>
    <property type="match status" value="1"/>
</dbReference>
<protein>
    <submittedName>
        <fullName evidence="3">UvrB/UvrC motif-containing protein</fullName>
    </submittedName>
</protein>
<dbReference type="GO" id="GO:1990169">
    <property type="term" value="P:stress response to copper ion"/>
    <property type="evidence" value="ECO:0007669"/>
    <property type="project" value="TreeGrafter"/>
</dbReference>
<dbReference type="Proteomes" id="UP000596035">
    <property type="component" value="Chromosome"/>
</dbReference>
<gene>
    <name evidence="2" type="ORF">ADH66_04915</name>
    <name evidence="3" type="ORF">I5Q82_14990</name>
</gene>
<dbReference type="GO" id="GO:1990170">
    <property type="term" value="P:stress response to cadmium ion"/>
    <property type="evidence" value="ECO:0007669"/>
    <property type="project" value="TreeGrafter"/>
</dbReference>
<dbReference type="RefSeq" id="WP_066534926.1">
    <property type="nucleotide sequence ID" value="NZ_CP021422.1"/>
</dbReference>
<evidence type="ECO:0000313" key="2">
    <source>
        <dbReference type="EMBL" id="ASB40056.1"/>
    </source>
</evidence>
<dbReference type="Pfam" id="PF02151">
    <property type="entry name" value="UVR"/>
    <property type="match status" value="1"/>
</dbReference>
<dbReference type="AlphaFoldDB" id="A0A1Z2XNN0"/>
<dbReference type="PANTHER" id="PTHR38430">
    <property type="entry name" value="PROTEIN-ARGININE KINASE ACTIVATOR PROTEIN"/>
    <property type="match status" value="1"/>
</dbReference>
<dbReference type="GO" id="GO:0046870">
    <property type="term" value="F:cadmium ion binding"/>
    <property type="evidence" value="ECO:0007669"/>
    <property type="project" value="TreeGrafter"/>
</dbReference>
<dbReference type="Proteomes" id="UP000196710">
    <property type="component" value="Chromosome"/>
</dbReference>
<organism evidence="3 5">
    <name type="scientific">Acutalibacter muris</name>
    <dbReference type="NCBI Taxonomy" id="1796620"/>
    <lineage>
        <taxon>Bacteria</taxon>
        <taxon>Bacillati</taxon>
        <taxon>Bacillota</taxon>
        <taxon>Clostridia</taxon>
        <taxon>Eubacteriales</taxon>
        <taxon>Acutalibacteraceae</taxon>
        <taxon>Acutalibacter</taxon>
    </lineage>
</organism>
<dbReference type="PIRSF" id="PIRSF015034">
    <property type="entry name" value="YacH"/>
    <property type="match status" value="1"/>
</dbReference>
<reference evidence="2" key="1">
    <citation type="journal article" date="2017" name="Genome Announc.">
        <title>High-Quality Whole-Genome Sequences of the Oligo-Mouse-Microbiota Bacterial Community.</title>
        <authorList>
            <person name="Garzetti D."/>
            <person name="Brugiroux S."/>
            <person name="Bunk B."/>
            <person name="Pukall R."/>
            <person name="McCoy K.D."/>
            <person name="Macpherson A.J."/>
            <person name="Stecher B."/>
        </authorList>
    </citation>
    <scope>NUCLEOTIDE SEQUENCE</scope>
    <source>
        <strain evidence="2">KB18</strain>
    </source>
</reference>
<dbReference type="GO" id="GO:0050897">
    <property type="term" value="F:cobalt ion binding"/>
    <property type="evidence" value="ECO:0007669"/>
    <property type="project" value="TreeGrafter"/>
</dbReference>
<keyword evidence="4" id="KW-1185">Reference proteome</keyword>
<dbReference type="PROSITE" id="PS50151">
    <property type="entry name" value="UVR"/>
    <property type="match status" value="1"/>
</dbReference>